<evidence type="ECO:0000259" key="4">
    <source>
        <dbReference type="SMART" id="SM01233"/>
    </source>
</evidence>
<dbReference type="Gene3D" id="6.10.140.1040">
    <property type="match status" value="1"/>
</dbReference>
<feature type="region of interest" description="Disordered" evidence="3">
    <location>
        <begin position="251"/>
        <end position="387"/>
    </location>
</feature>
<dbReference type="EMBL" id="CP089277">
    <property type="protein sequence ID" value="USP78305.1"/>
    <property type="molecule type" value="Genomic_DNA"/>
</dbReference>
<gene>
    <name evidence="5" type="ORF">yc1106_05579</name>
</gene>
<feature type="region of interest" description="Disordered" evidence="3">
    <location>
        <begin position="59"/>
        <end position="230"/>
    </location>
</feature>
<feature type="domain" description="Hyaluronan/mRNA-binding protein" evidence="4">
    <location>
        <begin position="163"/>
        <end position="257"/>
    </location>
</feature>
<evidence type="ECO:0000256" key="2">
    <source>
        <dbReference type="ARBA" id="ARBA00022490"/>
    </source>
</evidence>
<dbReference type="GO" id="GO:0005737">
    <property type="term" value="C:cytoplasm"/>
    <property type="evidence" value="ECO:0007669"/>
    <property type="project" value="UniProtKB-SubCell"/>
</dbReference>
<proteinExistence type="predicted"/>
<dbReference type="Pfam" id="PF04774">
    <property type="entry name" value="HABP4_PAI-RBP1"/>
    <property type="match status" value="1"/>
</dbReference>
<evidence type="ECO:0000313" key="6">
    <source>
        <dbReference type="Proteomes" id="UP001056012"/>
    </source>
</evidence>
<dbReference type="Pfam" id="PF09598">
    <property type="entry name" value="Stm1_N"/>
    <property type="match status" value="1"/>
</dbReference>
<name>A0A9Q8ZAS4_CURCL</name>
<evidence type="ECO:0000256" key="3">
    <source>
        <dbReference type="SAM" id="MobiDB-lite"/>
    </source>
</evidence>
<dbReference type="InterPro" id="IPR019084">
    <property type="entry name" value="STM1-like_N"/>
</dbReference>
<feature type="compositionally biased region" description="Gly residues" evidence="3">
    <location>
        <begin position="136"/>
        <end position="148"/>
    </location>
</feature>
<comment type="subcellular location">
    <subcellularLocation>
        <location evidence="1">Cytoplasm</location>
    </subcellularLocation>
</comment>
<feature type="compositionally biased region" description="Basic residues" evidence="3">
    <location>
        <begin position="283"/>
        <end position="293"/>
    </location>
</feature>
<feature type="compositionally biased region" description="Basic and acidic residues" evidence="3">
    <location>
        <begin position="319"/>
        <end position="363"/>
    </location>
</feature>
<reference evidence="5" key="1">
    <citation type="submission" date="2021-12" db="EMBL/GenBank/DDBJ databases">
        <title>Curvularia clavata genome.</title>
        <authorList>
            <person name="Cao Y."/>
        </authorList>
    </citation>
    <scope>NUCLEOTIDE SEQUENCE</scope>
    <source>
        <strain evidence="5">Yc1106</strain>
    </source>
</reference>
<organism evidence="5 6">
    <name type="scientific">Curvularia clavata</name>
    <dbReference type="NCBI Taxonomy" id="95742"/>
    <lineage>
        <taxon>Eukaryota</taxon>
        <taxon>Fungi</taxon>
        <taxon>Dikarya</taxon>
        <taxon>Ascomycota</taxon>
        <taxon>Pezizomycotina</taxon>
        <taxon>Dothideomycetes</taxon>
        <taxon>Pleosporomycetidae</taxon>
        <taxon>Pleosporales</taxon>
        <taxon>Pleosporineae</taxon>
        <taxon>Pleosporaceae</taxon>
        <taxon>Curvularia</taxon>
    </lineage>
</organism>
<dbReference type="GO" id="GO:0005634">
    <property type="term" value="C:nucleus"/>
    <property type="evidence" value="ECO:0007669"/>
    <property type="project" value="TreeGrafter"/>
</dbReference>
<sequence length="387" mass="41147">MSQIASKVTPLSNPNSRLAIESRNAKRQHFVLFKWLISSAEHVRATGYGSTLNTVSKSFTHDPAGNDPELDPNRPADPPTRAIDKPVMRHGKRDGSDLPKSVSERQSHQNRAKQTDNANENAFRDRGVGSDKNRGRGSGEPTGAPRGGQRGRGRGGRGGRGGARGEGDRHSRTGISEHDKQAAHGWGGKDGDAELADEQAGEAIAQAEEKDAIREDAEAEAEAEPEDKSKSYAAYLAELAEKKLSLAAQNVRKANEGSSQKFPEGTALSRDEQEDFIAGGQGKTKRERARKEKVHVELDGDRMLAPPPREGGGRGRGRGRGEFRGGEGRGRGTGEGRGRGEGRGEFRGRGRGGEARGRGDARGRGGRGGAQSGPNITDSSAFPSLGA</sequence>
<dbReference type="PANTHER" id="PTHR12299:SF17">
    <property type="entry name" value="AT19571P-RELATED"/>
    <property type="match status" value="1"/>
</dbReference>
<evidence type="ECO:0000256" key="1">
    <source>
        <dbReference type="ARBA" id="ARBA00004496"/>
    </source>
</evidence>
<dbReference type="OrthoDB" id="5426471at2759"/>
<feature type="compositionally biased region" description="Polar residues" evidence="3">
    <location>
        <begin position="372"/>
        <end position="387"/>
    </location>
</feature>
<feature type="compositionally biased region" description="Basic and acidic residues" evidence="3">
    <location>
        <begin position="207"/>
        <end position="216"/>
    </location>
</feature>
<keyword evidence="2" id="KW-0963">Cytoplasm</keyword>
<dbReference type="Proteomes" id="UP001056012">
    <property type="component" value="Chromosome 4"/>
</dbReference>
<dbReference type="InterPro" id="IPR039764">
    <property type="entry name" value="HABP4/SERBP1-like"/>
</dbReference>
<dbReference type="SMART" id="SM01233">
    <property type="entry name" value="HABP4_PAI-RBP1"/>
    <property type="match status" value="1"/>
</dbReference>
<accession>A0A9Q8ZAS4</accession>
<protein>
    <recommendedName>
        <fullName evidence="4">Hyaluronan/mRNA-binding protein domain-containing protein</fullName>
    </recommendedName>
</protein>
<keyword evidence="6" id="KW-1185">Reference proteome</keyword>
<feature type="compositionally biased region" description="Basic and acidic residues" evidence="3">
    <location>
        <begin position="163"/>
        <end position="192"/>
    </location>
</feature>
<evidence type="ECO:0000313" key="5">
    <source>
        <dbReference type="EMBL" id="USP78305.1"/>
    </source>
</evidence>
<dbReference type="PANTHER" id="PTHR12299">
    <property type="entry name" value="HYALURONIC ACID-BINDING PROTEIN 4"/>
    <property type="match status" value="1"/>
</dbReference>
<dbReference type="VEuPathDB" id="FungiDB:yc1106_05579"/>
<feature type="compositionally biased region" description="Basic and acidic residues" evidence="3">
    <location>
        <begin position="122"/>
        <end position="134"/>
    </location>
</feature>
<dbReference type="GO" id="GO:0003723">
    <property type="term" value="F:RNA binding"/>
    <property type="evidence" value="ECO:0007669"/>
    <property type="project" value="InterPro"/>
</dbReference>
<dbReference type="InterPro" id="IPR006861">
    <property type="entry name" value="HABP4_PAIRBP1-bd"/>
</dbReference>
<feature type="compositionally biased region" description="Basic and acidic residues" evidence="3">
    <location>
        <begin position="82"/>
        <end position="107"/>
    </location>
</feature>
<dbReference type="AlphaFoldDB" id="A0A9Q8ZAS4"/>